<dbReference type="SMART" id="SM00028">
    <property type="entry name" value="TPR"/>
    <property type="match status" value="3"/>
</dbReference>
<protein>
    <recommendedName>
        <fullName evidence="4">Tetratricopeptide repeat protein</fullName>
    </recommendedName>
</protein>
<dbReference type="Pfam" id="PF13181">
    <property type="entry name" value="TPR_8"/>
    <property type="match status" value="2"/>
</dbReference>
<keyword evidence="1" id="KW-0802">TPR repeat</keyword>
<dbReference type="PROSITE" id="PS50005">
    <property type="entry name" value="TPR"/>
    <property type="match status" value="1"/>
</dbReference>
<keyword evidence="3" id="KW-1185">Reference proteome</keyword>
<evidence type="ECO:0000256" key="1">
    <source>
        <dbReference type="PROSITE-ProRule" id="PRU00339"/>
    </source>
</evidence>
<accession>A0ABY9KSR1</accession>
<dbReference type="InterPro" id="IPR011990">
    <property type="entry name" value="TPR-like_helical_dom_sf"/>
</dbReference>
<evidence type="ECO:0000313" key="3">
    <source>
        <dbReference type="Proteomes" id="UP001180087"/>
    </source>
</evidence>
<name>A0ABY9KSR1_9BACI</name>
<organism evidence="2 3">
    <name type="scientific">Aciduricibacillus chroicocephali</name>
    <dbReference type="NCBI Taxonomy" id="3054939"/>
    <lineage>
        <taxon>Bacteria</taxon>
        <taxon>Bacillati</taxon>
        <taxon>Bacillota</taxon>
        <taxon>Bacilli</taxon>
        <taxon>Bacillales</taxon>
        <taxon>Bacillaceae</taxon>
        <taxon>Aciduricibacillus</taxon>
    </lineage>
</organism>
<feature type="repeat" description="TPR" evidence="1">
    <location>
        <begin position="23"/>
        <end position="56"/>
    </location>
</feature>
<dbReference type="Proteomes" id="UP001180087">
    <property type="component" value="Chromosome"/>
</dbReference>
<evidence type="ECO:0008006" key="4">
    <source>
        <dbReference type="Google" id="ProtNLM"/>
    </source>
</evidence>
<dbReference type="InterPro" id="IPR019734">
    <property type="entry name" value="TPR_rpt"/>
</dbReference>
<proteinExistence type="predicted"/>
<dbReference type="SUPFAM" id="SSF48452">
    <property type="entry name" value="TPR-like"/>
    <property type="match status" value="2"/>
</dbReference>
<dbReference type="EMBL" id="CP129113">
    <property type="protein sequence ID" value="WLV23954.1"/>
    <property type="molecule type" value="Genomic_DNA"/>
</dbReference>
<gene>
    <name evidence="2" type="ORF">QR721_09950</name>
</gene>
<dbReference type="PANTHER" id="PTHR44523:SF1">
    <property type="entry name" value="TETRATRICOPEPTIDE REPEAT PROTEIN 13"/>
    <property type="match status" value="1"/>
</dbReference>
<reference evidence="2" key="1">
    <citation type="submission" date="2023-06" db="EMBL/GenBank/DDBJ databases">
        <title>A Treasure from Seagulls: Isolation and Description of Aciduricobacillus qingdaonensis gen. nov., sp. nov., a Rare Obligately Uric Acid-utilizing Member in the Family Bacillaceae.</title>
        <authorList>
            <person name="Liu W."/>
            <person name="Wang B."/>
        </authorList>
    </citation>
    <scope>NUCLEOTIDE SEQUENCE</scope>
    <source>
        <strain evidence="2">44XB</strain>
    </source>
</reference>
<dbReference type="Gene3D" id="1.25.40.10">
    <property type="entry name" value="Tetratricopeptide repeat domain"/>
    <property type="match status" value="2"/>
</dbReference>
<sequence length="345" mass="40395">MPSVKDKPSSKQLNNLVPFIPDGDFYFTKGVEAFRKTKFQSAIKWLQRALELSPKDPLYQCQLSVVYTEIGFFHSANELLMDVLDRNRDKYPDCYYLLANNYAHLGLLNEAKKHASFYLNVEPDGDFADEAEALLELLDIDEEDDEWELDNEDELLVSQEAIFRHMEYLEWETALPLIQEMMENFPDQPLAKHDYALALFEAGEREKALELELGLLEKNEDEILSHLNLAVFYHELGDKEKSEQFTKQLLNVYPMHEQQKLRIAVVLAKTGHYEVACNRFRQLQRSGVRSHPSFYRWFSRSSYMLGDHETADRLWNEGCRKHAPLMRESKPWELSKNMDENASIQ</sequence>
<dbReference type="PANTHER" id="PTHR44523">
    <property type="entry name" value="TETRATRICOPEPTIDE REPEAT PROTEIN 13"/>
    <property type="match status" value="1"/>
</dbReference>
<dbReference type="RefSeq" id="WP_348026497.1">
    <property type="nucleotide sequence ID" value="NZ_CP129113.1"/>
</dbReference>
<evidence type="ECO:0000313" key="2">
    <source>
        <dbReference type="EMBL" id="WLV23954.1"/>
    </source>
</evidence>